<gene>
    <name evidence="2" type="ORF">ORR04_12090</name>
</gene>
<organism evidence="2 3">
    <name type="scientific">Levilactobacillus brevis</name>
    <name type="common">Lactobacillus brevis</name>
    <dbReference type="NCBI Taxonomy" id="1580"/>
    <lineage>
        <taxon>Bacteria</taxon>
        <taxon>Bacillati</taxon>
        <taxon>Bacillota</taxon>
        <taxon>Bacilli</taxon>
        <taxon>Lactobacillales</taxon>
        <taxon>Lactobacillaceae</taxon>
        <taxon>Levilactobacillus</taxon>
    </lineage>
</organism>
<dbReference type="RefSeq" id="WP_223876643.1">
    <property type="nucleotide sequence ID" value="NZ_BJMR01000037.1"/>
</dbReference>
<dbReference type="InterPro" id="IPR001387">
    <property type="entry name" value="Cro/C1-type_HTH"/>
</dbReference>
<dbReference type="AlphaFoldDB" id="A0AB38X6F6"/>
<name>A0AB38X6F6_LEVBR</name>
<accession>A0AB38X6F6</accession>
<dbReference type="Proteomes" id="UP001164768">
    <property type="component" value="Chromosome"/>
</dbReference>
<sequence length="198" mass="22557">MLELHMSFTDLQNDTQLSKATIARLIKNDEIPDNTRLSTLKLIANSIECPVSTLLAPAVTNYSILPPTSEKKKVRNEISSIVFSYIVPINFDLITNSTFKIDFFQNIKNQNLNKIIISVEKDPNLAIGGLILGNQQRTLRSILNELIINCHYEMSSFDKNNDIFCDFNAFINSEFSTQGTFSFNYSNTSESHFLHIYF</sequence>
<proteinExistence type="predicted"/>
<dbReference type="Pfam" id="PF13443">
    <property type="entry name" value="HTH_26"/>
    <property type="match status" value="1"/>
</dbReference>
<evidence type="ECO:0000313" key="3">
    <source>
        <dbReference type="Proteomes" id="UP001164768"/>
    </source>
</evidence>
<dbReference type="EMBL" id="CP113117">
    <property type="protein sequence ID" value="WAD01633.1"/>
    <property type="molecule type" value="Genomic_DNA"/>
</dbReference>
<evidence type="ECO:0000313" key="2">
    <source>
        <dbReference type="EMBL" id="WAD01633.1"/>
    </source>
</evidence>
<protein>
    <submittedName>
        <fullName evidence="2">Helix-turn-helix transcriptional regulator</fullName>
    </submittedName>
</protein>
<evidence type="ECO:0000259" key="1">
    <source>
        <dbReference type="Pfam" id="PF13443"/>
    </source>
</evidence>
<reference evidence="2" key="1">
    <citation type="submission" date="2022-11" db="EMBL/GenBank/DDBJ databases">
        <title>Whole genome sequence of Levilactobacillus brevis SMB091.</title>
        <authorList>
            <person name="Kim J.-M."/>
            <person name="Kim O.-C."/>
            <person name="Choi Y.H."/>
            <person name="Han N.S."/>
            <person name="Hurh B."/>
        </authorList>
    </citation>
    <scope>NUCLEOTIDE SEQUENCE</scope>
    <source>
        <strain evidence="2">SMB091</strain>
    </source>
</reference>
<feature type="domain" description="HTH cro/C1-type" evidence="1">
    <location>
        <begin position="1"/>
        <end position="55"/>
    </location>
</feature>